<evidence type="ECO:0008006" key="9">
    <source>
        <dbReference type="Google" id="ProtNLM"/>
    </source>
</evidence>
<evidence type="ECO:0000256" key="3">
    <source>
        <dbReference type="ARBA" id="ARBA00022692"/>
    </source>
</evidence>
<evidence type="ECO:0000256" key="5">
    <source>
        <dbReference type="ARBA" id="ARBA00023136"/>
    </source>
</evidence>
<comment type="subcellular location">
    <subcellularLocation>
        <location evidence="1">Membrane</location>
        <topology evidence="1">Multi-pass membrane protein</topology>
    </subcellularLocation>
</comment>
<proteinExistence type="inferred from homology"/>
<protein>
    <recommendedName>
        <fullName evidence="9">AI-2E family transporter</fullName>
    </recommendedName>
</protein>
<dbReference type="GO" id="GO:0055085">
    <property type="term" value="P:transmembrane transport"/>
    <property type="evidence" value="ECO:0007669"/>
    <property type="project" value="TreeGrafter"/>
</dbReference>
<sequence>MPAPDPPPDPGPAPLVPAPLVPAKWRDPDIIYTVTLLLVGAAAGWYLMLQLASVLRPLLVAVFLAYVLMPYHSRLRKHVGTPASIVTLAGGTAGVLVGLAFVTSASVLALRDDVPQLEQRADTLLTSLEETIGSYAPWITPIDTGRPMRGQVVEQITIIVRLGLNVAATAMLEAGVVALYLLFLLLEGARFPDRVRRAYPEDRAEQILQMAGQVNAAVISYLKAKVKSSLFLAVPVGVVLGAVGVKFALLWAVLTFLCNFIPYIGTVAAYVLPVGFTFLWFGPAWQPFAAAGLLLVCHGVSASVLEPMIIGNAVGVSPLVILGSLAFWGLLWGVPGMFLAVPLTAVMVLVMEHFDQTRAVAKLLKGG</sequence>
<dbReference type="Proteomes" id="UP000464178">
    <property type="component" value="Chromosome"/>
</dbReference>
<feature type="transmembrane region" description="Helical" evidence="6">
    <location>
        <begin position="83"/>
        <end position="110"/>
    </location>
</feature>
<reference evidence="7 8" key="1">
    <citation type="submission" date="2019-05" db="EMBL/GenBank/DDBJ databases">
        <authorList>
            <consortium name="Science for Life Laboratories"/>
        </authorList>
    </citation>
    <scope>NUCLEOTIDE SEQUENCE [LARGE SCALE GENOMIC DNA]</scope>
    <source>
        <strain evidence="7">Soil9</strain>
    </source>
</reference>
<feature type="transmembrane region" description="Helical" evidence="6">
    <location>
        <begin position="230"/>
        <end position="254"/>
    </location>
</feature>
<accession>A0A6P2CQM2</accession>
<keyword evidence="3 6" id="KW-0812">Transmembrane</keyword>
<evidence type="ECO:0000256" key="1">
    <source>
        <dbReference type="ARBA" id="ARBA00004141"/>
    </source>
</evidence>
<keyword evidence="4 6" id="KW-1133">Transmembrane helix</keyword>
<dbReference type="EMBL" id="LR593886">
    <property type="protein sequence ID" value="VTR91338.1"/>
    <property type="molecule type" value="Genomic_DNA"/>
</dbReference>
<keyword evidence="5 6" id="KW-0472">Membrane</keyword>
<gene>
    <name evidence="7" type="ORF">SOIL9_63760</name>
</gene>
<feature type="transmembrane region" description="Helical" evidence="6">
    <location>
        <begin position="54"/>
        <end position="71"/>
    </location>
</feature>
<dbReference type="InterPro" id="IPR002549">
    <property type="entry name" value="AI-2E-like"/>
</dbReference>
<feature type="transmembrane region" description="Helical" evidence="6">
    <location>
        <begin position="260"/>
        <end position="281"/>
    </location>
</feature>
<dbReference type="KEGG" id="gms:SOIL9_63760"/>
<evidence type="ECO:0000313" key="7">
    <source>
        <dbReference type="EMBL" id="VTR91338.1"/>
    </source>
</evidence>
<evidence type="ECO:0000256" key="4">
    <source>
        <dbReference type="ARBA" id="ARBA00022989"/>
    </source>
</evidence>
<evidence type="ECO:0000313" key="8">
    <source>
        <dbReference type="Proteomes" id="UP000464178"/>
    </source>
</evidence>
<dbReference type="PANTHER" id="PTHR21716">
    <property type="entry name" value="TRANSMEMBRANE PROTEIN"/>
    <property type="match status" value="1"/>
</dbReference>
<evidence type="ECO:0000256" key="6">
    <source>
        <dbReference type="SAM" id="Phobius"/>
    </source>
</evidence>
<feature type="transmembrane region" description="Helical" evidence="6">
    <location>
        <begin position="325"/>
        <end position="350"/>
    </location>
</feature>
<name>A0A6P2CQM2_9BACT</name>
<dbReference type="AlphaFoldDB" id="A0A6P2CQM2"/>
<dbReference type="Pfam" id="PF01594">
    <property type="entry name" value="AI-2E_transport"/>
    <property type="match status" value="1"/>
</dbReference>
<evidence type="ECO:0000256" key="2">
    <source>
        <dbReference type="ARBA" id="ARBA00009773"/>
    </source>
</evidence>
<comment type="similarity">
    <text evidence="2">Belongs to the autoinducer-2 exporter (AI-2E) (TC 2.A.86) family.</text>
</comment>
<keyword evidence="8" id="KW-1185">Reference proteome</keyword>
<feature type="transmembrane region" description="Helical" evidence="6">
    <location>
        <begin position="30"/>
        <end position="48"/>
    </location>
</feature>
<dbReference type="RefSeq" id="WP_162666346.1">
    <property type="nucleotide sequence ID" value="NZ_LR593886.1"/>
</dbReference>
<dbReference type="PANTHER" id="PTHR21716:SF64">
    <property type="entry name" value="AI-2 TRANSPORT PROTEIN TQSA"/>
    <property type="match status" value="1"/>
</dbReference>
<feature type="transmembrane region" description="Helical" evidence="6">
    <location>
        <begin position="158"/>
        <end position="186"/>
    </location>
</feature>
<organism evidence="7 8">
    <name type="scientific">Gemmata massiliana</name>
    <dbReference type="NCBI Taxonomy" id="1210884"/>
    <lineage>
        <taxon>Bacteria</taxon>
        <taxon>Pseudomonadati</taxon>
        <taxon>Planctomycetota</taxon>
        <taxon>Planctomycetia</taxon>
        <taxon>Gemmatales</taxon>
        <taxon>Gemmataceae</taxon>
        <taxon>Gemmata</taxon>
    </lineage>
</organism>
<dbReference type="GO" id="GO:0016020">
    <property type="term" value="C:membrane"/>
    <property type="evidence" value="ECO:0007669"/>
    <property type="project" value="UniProtKB-SubCell"/>
</dbReference>